<dbReference type="KEGG" id="mrr:Moror_9550"/>
<feature type="region of interest" description="Disordered" evidence="1">
    <location>
        <begin position="123"/>
        <end position="157"/>
    </location>
</feature>
<dbReference type="HOGENOM" id="CLU_1005052_0_0_1"/>
<feature type="compositionally biased region" description="Low complexity" evidence="1">
    <location>
        <begin position="123"/>
        <end position="133"/>
    </location>
</feature>
<feature type="compositionally biased region" description="Low complexity" evidence="1">
    <location>
        <begin position="143"/>
        <end position="153"/>
    </location>
</feature>
<protein>
    <submittedName>
        <fullName evidence="4">Uncharacterized protein</fullName>
    </submittedName>
</protein>
<evidence type="ECO:0000256" key="1">
    <source>
        <dbReference type="SAM" id="MobiDB-lite"/>
    </source>
</evidence>
<feature type="transmembrane region" description="Helical" evidence="2">
    <location>
        <begin position="162"/>
        <end position="183"/>
    </location>
</feature>
<gene>
    <name evidence="4" type="ORF">Moror_9550</name>
</gene>
<keyword evidence="2" id="KW-0472">Membrane</keyword>
<comment type="caution">
    <text evidence="4">The sequence shown here is derived from an EMBL/GenBank/DDBJ whole genome shotgun (WGS) entry which is preliminary data.</text>
</comment>
<accession>V2WWC6</accession>
<feature type="region of interest" description="Disordered" evidence="1">
    <location>
        <begin position="235"/>
        <end position="294"/>
    </location>
</feature>
<keyword evidence="2" id="KW-0812">Transmembrane</keyword>
<evidence type="ECO:0000256" key="2">
    <source>
        <dbReference type="SAM" id="Phobius"/>
    </source>
</evidence>
<evidence type="ECO:0000313" key="4">
    <source>
        <dbReference type="EMBL" id="ESK91133.1"/>
    </source>
</evidence>
<dbReference type="EMBL" id="AWSO01000373">
    <property type="protein sequence ID" value="ESK91133.1"/>
    <property type="molecule type" value="Genomic_DNA"/>
</dbReference>
<keyword evidence="5" id="KW-1185">Reference proteome</keyword>
<dbReference type="AlphaFoldDB" id="V2WWC6"/>
<keyword evidence="2" id="KW-1133">Transmembrane helix</keyword>
<evidence type="ECO:0000256" key="3">
    <source>
        <dbReference type="SAM" id="SignalP"/>
    </source>
</evidence>
<feature type="compositionally biased region" description="Polar residues" evidence="1">
    <location>
        <begin position="241"/>
        <end position="250"/>
    </location>
</feature>
<sequence length="294" mass="31912">MLVLLWTSLVTQILVVQSFSIGPITRPVTAREPATVTWFRSAEETEGFILVKSGIGEGRIGAAATVKVKATPGQTEGIATLTFIRPVTYHLVAVQTDDLGNAVNSFYTDTQLVTALDLASTPSITSSEPITSSRKQTSELTDGPSSTSVPSSSRGHRSLHPAAISGIVIGCSILLGACSLAIWHRRRLRRKYKDNALVDAFTTFSNTKEDTSFTGFRRELKRRAGVIENRAMDRSDASSRAFVSSQSTSSNEDRSRVEAQVLPPTERHIDAGPIPLERSPSGRLPPAYEDLIQR</sequence>
<dbReference type="Proteomes" id="UP000017559">
    <property type="component" value="Unassembled WGS sequence"/>
</dbReference>
<proteinExistence type="predicted"/>
<feature type="signal peptide" evidence="3">
    <location>
        <begin position="1"/>
        <end position="18"/>
    </location>
</feature>
<feature type="chain" id="PRO_5004711300" evidence="3">
    <location>
        <begin position="19"/>
        <end position="294"/>
    </location>
</feature>
<reference evidence="4 5" key="1">
    <citation type="journal article" date="2014" name="BMC Genomics">
        <title>Genome and secretome analysis of the hemibiotrophic fungal pathogen, Moniliophthora roreri, which causes frosty pod rot disease of cacao: mechanisms of the biotrophic and necrotrophic phases.</title>
        <authorList>
            <person name="Meinhardt L.W."/>
            <person name="Costa G.G.L."/>
            <person name="Thomazella D.P.T."/>
            <person name="Teixeira P.J.P.L."/>
            <person name="Carazzolle M.F."/>
            <person name="Schuster S.C."/>
            <person name="Carlson J.E."/>
            <person name="Guiltinan M.J."/>
            <person name="Mieczkowski P."/>
            <person name="Farmer A."/>
            <person name="Ramaraj T."/>
            <person name="Crozier J."/>
            <person name="Davis R.E."/>
            <person name="Shao J."/>
            <person name="Melnick R.L."/>
            <person name="Pereira G.A.G."/>
            <person name="Bailey B.A."/>
        </authorList>
    </citation>
    <scope>NUCLEOTIDE SEQUENCE [LARGE SCALE GENOMIC DNA]</scope>
    <source>
        <strain evidence="4 5">MCA 2997</strain>
    </source>
</reference>
<evidence type="ECO:0000313" key="5">
    <source>
        <dbReference type="Proteomes" id="UP000017559"/>
    </source>
</evidence>
<organism evidence="4 5">
    <name type="scientific">Moniliophthora roreri (strain MCA 2997)</name>
    <name type="common">Cocoa frosty pod rot fungus</name>
    <name type="synonym">Crinipellis roreri</name>
    <dbReference type="NCBI Taxonomy" id="1381753"/>
    <lineage>
        <taxon>Eukaryota</taxon>
        <taxon>Fungi</taxon>
        <taxon>Dikarya</taxon>
        <taxon>Basidiomycota</taxon>
        <taxon>Agaricomycotina</taxon>
        <taxon>Agaricomycetes</taxon>
        <taxon>Agaricomycetidae</taxon>
        <taxon>Agaricales</taxon>
        <taxon>Marasmiineae</taxon>
        <taxon>Marasmiaceae</taxon>
        <taxon>Moniliophthora</taxon>
    </lineage>
</organism>
<keyword evidence="3" id="KW-0732">Signal</keyword>
<name>V2WWC6_MONRO</name>